<comment type="caution">
    <text evidence="2">The sequence shown here is derived from an EMBL/GenBank/DDBJ whole genome shotgun (WGS) entry which is preliminary data.</text>
</comment>
<accession>A0A4Q6X7H7</accession>
<organism evidence="2 3">
    <name type="scientific">Acinetobacter halotolerans</name>
    <dbReference type="NCBI Taxonomy" id="1752076"/>
    <lineage>
        <taxon>Bacteria</taxon>
        <taxon>Pseudomonadati</taxon>
        <taxon>Pseudomonadota</taxon>
        <taxon>Gammaproteobacteria</taxon>
        <taxon>Moraxellales</taxon>
        <taxon>Moraxellaceae</taxon>
        <taxon>Acinetobacter</taxon>
    </lineage>
</organism>
<proteinExistence type="predicted"/>
<keyword evidence="1" id="KW-0472">Membrane</keyword>
<feature type="transmembrane region" description="Helical" evidence="1">
    <location>
        <begin position="415"/>
        <end position="439"/>
    </location>
</feature>
<keyword evidence="1" id="KW-1133">Transmembrane helix</keyword>
<dbReference type="EMBL" id="SGIM01000024">
    <property type="protein sequence ID" value="RZF49380.1"/>
    <property type="molecule type" value="Genomic_DNA"/>
</dbReference>
<dbReference type="Proteomes" id="UP000292110">
    <property type="component" value="Unassembled WGS sequence"/>
</dbReference>
<evidence type="ECO:0000256" key="1">
    <source>
        <dbReference type="SAM" id="Phobius"/>
    </source>
</evidence>
<protein>
    <submittedName>
        <fullName evidence="2">Uncharacterized protein</fullName>
    </submittedName>
</protein>
<keyword evidence="3" id="KW-1185">Reference proteome</keyword>
<name>A0A4Q6X7H7_9GAMM</name>
<dbReference type="RefSeq" id="WP_130163201.1">
    <property type="nucleotide sequence ID" value="NZ_SGIM01000024.1"/>
</dbReference>
<reference evidence="2 3" key="1">
    <citation type="submission" date="2019-02" db="EMBL/GenBank/DDBJ databases">
        <title>The draft genome of Acinetobacter halotolerans strain JCM 31009.</title>
        <authorList>
            <person name="Qin J."/>
            <person name="Feng Y."/>
            <person name="Nemec A."/>
            <person name="Zong Z."/>
        </authorList>
    </citation>
    <scope>NUCLEOTIDE SEQUENCE [LARGE SCALE GENOMIC DNA]</scope>
    <source>
        <strain evidence="2 3">JCM 31009</strain>
    </source>
</reference>
<evidence type="ECO:0000313" key="3">
    <source>
        <dbReference type="Proteomes" id="UP000292110"/>
    </source>
</evidence>
<gene>
    <name evidence="2" type="ORF">EXE30_15655</name>
</gene>
<keyword evidence="1" id="KW-0812">Transmembrane</keyword>
<sequence length="470" mass="52807">MATHYTRLQLKVDPHLPYKDFTFQFLVVNRELGKTIFKDEGSFDDKGFGKWFHIYQPNRALIYKLIYRGKEVKTIRAKAYPEPNKWSLFEFKTTSGTTKQAKENVQEIRINDGEVAWYLVKKSEPVMTWAQRVFKKPLTEKDWGILKANNPHLSNLVSMGVLQPGQVVIISNSTTAKELPEYKKQAQQAHQNLEQMKKDKDFDAVFFAQNYEFFYDALLQENAKIVNKNIFEENDHPLTIKFNQEEKKDSFFTQKMAVDGSLSLVQAQAHRVYRLHGELALKYAEEQAKGSGLANPKNFTQFKQKYGDLYGALDQEGTKKFLRWDQSIKTTNMRRMLKQSALVRDNNFKGGLKEYAIQMGKIGKFASQAKIAGYVSIGADVVSSGVNVYEAAPEDKARTTVVETTKVGVGIVGGIYTAGLVIGIASGGVGFIVVGIVIISAGAAVKGASEISGWIAGKSYDLIEKTLEDE</sequence>
<evidence type="ECO:0000313" key="2">
    <source>
        <dbReference type="EMBL" id="RZF49380.1"/>
    </source>
</evidence>
<dbReference type="AlphaFoldDB" id="A0A4Q6X7H7"/>